<keyword evidence="1" id="KW-1133">Transmembrane helix</keyword>
<name>A0A9X4AHE5_9BACI</name>
<feature type="transmembrane region" description="Helical" evidence="1">
    <location>
        <begin position="12"/>
        <end position="32"/>
    </location>
</feature>
<proteinExistence type="predicted"/>
<dbReference type="EMBL" id="JAMQJZ010000004">
    <property type="protein sequence ID" value="MDC3420037.1"/>
    <property type="molecule type" value="Genomic_DNA"/>
</dbReference>
<feature type="transmembrane region" description="Helical" evidence="1">
    <location>
        <begin position="75"/>
        <end position="95"/>
    </location>
</feature>
<keyword evidence="3" id="KW-1185">Reference proteome</keyword>
<accession>A0A9X4AHE5</accession>
<dbReference type="RefSeq" id="WP_259868562.1">
    <property type="nucleotide sequence ID" value="NZ_JAMQJZ010000004.1"/>
</dbReference>
<keyword evidence="1" id="KW-0472">Membrane</keyword>
<evidence type="ECO:0000313" key="3">
    <source>
        <dbReference type="Proteomes" id="UP001145072"/>
    </source>
</evidence>
<feature type="transmembrane region" description="Helical" evidence="1">
    <location>
        <begin position="38"/>
        <end position="55"/>
    </location>
</feature>
<gene>
    <name evidence="2" type="ORF">NC661_06610</name>
</gene>
<keyword evidence="1" id="KW-0812">Transmembrane</keyword>
<dbReference type="Proteomes" id="UP001145072">
    <property type="component" value="Unassembled WGS sequence"/>
</dbReference>
<protein>
    <submittedName>
        <fullName evidence="2">Uncharacterized protein</fullName>
    </submittedName>
</protein>
<evidence type="ECO:0000256" key="1">
    <source>
        <dbReference type="SAM" id="Phobius"/>
    </source>
</evidence>
<comment type="caution">
    <text evidence="2">The sequence shown here is derived from an EMBL/GenBank/DDBJ whole genome shotgun (WGS) entry which is preliminary data.</text>
</comment>
<dbReference type="AlphaFoldDB" id="A0A9X4AHE5"/>
<reference evidence="2" key="1">
    <citation type="submission" date="2022-06" db="EMBL/GenBank/DDBJ databases">
        <title>Aquibacillus sp. a new bacterium isolated from soil saline samples.</title>
        <authorList>
            <person name="Galisteo C."/>
            <person name="De La Haba R."/>
            <person name="Sanchez-Porro C."/>
            <person name="Ventosa A."/>
        </authorList>
    </citation>
    <scope>NUCLEOTIDE SEQUENCE</scope>
    <source>
        <strain evidence="2">JCM 12387</strain>
    </source>
</reference>
<sequence length="96" mass="11122">MKGMNLLKKELTLSGWIGFTISFSFLQFYNLYFFHGHILHLFVFTLLLLFLMGLISRISSKLLKQKDKRISKINLIYSIIVVTIVIIGMDIAIILL</sequence>
<organism evidence="2 3">
    <name type="scientific">Aquibacillus koreensis</name>
    <dbReference type="NCBI Taxonomy" id="279446"/>
    <lineage>
        <taxon>Bacteria</taxon>
        <taxon>Bacillati</taxon>
        <taxon>Bacillota</taxon>
        <taxon>Bacilli</taxon>
        <taxon>Bacillales</taxon>
        <taxon>Bacillaceae</taxon>
        <taxon>Aquibacillus</taxon>
    </lineage>
</organism>
<evidence type="ECO:0000313" key="2">
    <source>
        <dbReference type="EMBL" id="MDC3420037.1"/>
    </source>
</evidence>